<keyword evidence="8 11" id="KW-1133">Transmembrane helix</keyword>
<keyword evidence="7" id="KW-0067">ATP-binding</keyword>
<evidence type="ECO:0000256" key="10">
    <source>
        <dbReference type="SAM" id="MobiDB-lite"/>
    </source>
</evidence>
<keyword evidence="6" id="KW-0547">Nucleotide-binding</keyword>
<dbReference type="InterPro" id="IPR003439">
    <property type="entry name" value="ABC_transporter-like_ATP-bd"/>
</dbReference>
<feature type="transmembrane region" description="Helical" evidence="11">
    <location>
        <begin position="596"/>
        <end position="621"/>
    </location>
</feature>
<feature type="transmembrane region" description="Helical" evidence="11">
    <location>
        <begin position="703"/>
        <end position="720"/>
    </location>
</feature>
<evidence type="ECO:0000256" key="2">
    <source>
        <dbReference type="ARBA" id="ARBA00007577"/>
    </source>
</evidence>
<dbReference type="EMBL" id="BSYB01000101">
    <property type="protein sequence ID" value="GMG54896.1"/>
    <property type="molecule type" value="Genomic_DNA"/>
</dbReference>
<dbReference type="SUPFAM" id="SSF90123">
    <property type="entry name" value="ABC transporter transmembrane region"/>
    <property type="match status" value="2"/>
</dbReference>
<evidence type="ECO:0000313" key="15">
    <source>
        <dbReference type="Proteomes" id="UP001165189"/>
    </source>
</evidence>
<feature type="transmembrane region" description="Helical" evidence="11">
    <location>
        <begin position="781"/>
        <end position="801"/>
    </location>
</feature>
<feature type="transmembrane region" description="Helical" evidence="11">
    <location>
        <begin position="553"/>
        <end position="576"/>
    </location>
</feature>
<feature type="transmembrane region" description="Helical" evidence="11">
    <location>
        <begin position="813"/>
        <end position="837"/>
    </location>
</feature>
<reference evidence="14" key="1">
    <citation type="submission" date="2023-04" db="EMBL/GenBank/DDBJ databases">
        <title>Aspergillus oryzae var. brunneus NBRC 4377.</title>
        <authorList>
            <person name="Ichikawa N."/>
            <person name="Sato H."/>
            <person name="Tonouchi N."/>
        </authorList>
    </citation>
    <scope>NUCLEOTIDE SEQUENCE</scope>
    <source>
        <strain evidence="14">NBRC 4377</strain>
    </source>
</reference>
<dbReference type="PROSITE" id="PS50929">
    <property type="entry name" value="ABC_TM1F"/>
    <property type="match status" value="2"/>
</dbReference>
<evidence type="ECO:0000313" key="14">
    <source>
        <dbReference type="EMBL" id="GMG54896.1"/>
    </source>
</evidence>
<feature type="transmembrane region" description="Helical" evidence="11">
    <location>
        <begin position="675"/>
        <end position="697"/>
    </location>
</feature>
<evidence type="ECO:0000256" key="3">
    <source>
        <dbReference type="ARBA" id="ARBA00022448"/>
    </source>
</evidence>
<feature type="transmembrane region" description="Helical" evidence="11">
    <location>
        <begin position="63"/>
        <end position="81"/>
    </location>
</feature>
<keyword evidence="15" id="KW-1185">Reference proteome</keyword>
<feature type="domain" description="ABC transmembrane type-1" evidence="13">
    <location>
        <begin position="555"/>
        <end position="842"/>
    </location>
</feature>
<evidence type="ECO:0000256" key="8">
    <source>
        <dbReference type="ARBA" id="ARBA00022989"/>
    </source>
</evidence>
<evidence type="ECO:0000256" key="6">
    <source>
        <dbReference type="ARBA" id="ARBA00022741"/>
    </source>
</evidence>
<feature type="region of interest" description="Disordered" evidence="10">
    <location>
        <begin position="500"/>
        <end position="520"/>
    </location>
</feature>
<dbReference type="InterPro" id="IPR003593">
    <property type="entry name" value="AAA+_ATPase"/>
</dbReference>
<feature type="domain" description="ABC transporter" evidence="12">
    <location>
        <begin position="256"/>
        <end position="491"/>
    </location>
</feature>
<feature type="compositionally biased region" description="Basic and acidic residues" evidence="10">
    <location>
        <begin position="503"/>
        <end position="520"/>
    </location>
</feature>
<proteinExistence type="inferred from homology"/>
<dbReference type="PANTHER" id="PTHR43394:SF11">
    <property type="entry name" value="ATP-BINDING CASSETTE TRANSPORTER"/>
    <property type="match status" value="1"/>
</dbReference>
<dbReference type="SUPFAM" id="SSF52540">
    <property type="entry name" value="P-loop containing nucleoside triphosphate hydrolases"/>
    <property type="match status" value="2"/>
</dbReference>
<dbReference type="Proteomes" id="UP001165189">
    <property type="component" value="Unassembled WGS sequence"/>
</dbReference>
<feature type="transmembrane region" description="Helical" evidence="11">
    <location>
        <begin position="166"/>
        <end position="183"/>
    </location>
</feature>
<dbReference type="Gene3D" id="3.40.50.300">
    <property type="entry name" value="P-loop containing nucleotide triphosphate hydrolases"/>
    <property type="match status" value="2"/>
</dbReference>
<dbReference type="InterPro" id="IPR039421">
    <property type="entry name" value="Type_1_exporter"/>
</dbReference>
<evidence type="ECO:0000256" key="11">
    <source>
        <dbReference type="SAM" id="Phobius"/>
    </source>
</evidence>
<keyword evidence="3" id="KW-0813">Transport</keyword>
<evidence type="ECO:0000256" key="1">
    <source>
        <dbReference type="ARBA" id="ARBA00004141"/>
    </source>
</evidence>
<dbReference type="Pfam" id="PF00664">
    <property type="entry name" value="ABC_membrane"/>
    <property type="match status" value="2"/>
</dbReference>
<comment type="subcellular location">
    <subcellularLocation>
        <location evidence="1">Membrane</location>
        <topology evidence="1">Multi-pass membrane protein</topology>
    </subcellularLocation>
</comment>
<organism evidence="14 15">
    <name type="scientific">Aspergillus oryzae var. brunneus</name>
    <dbReference type="NCBI Taxonomy" id="332754"/>
    <lineage>
        <taxon>Eukaryota</taxon>
        <taxon>Fungi</taxon>
        <taxon>Dikarya</taxon>
        <taxon>Ascomycota</taxon>
        <taxon>Pezizomycotina</taxon>
        <taxon>Eurotiomycetes</taxon>
        <taxon>Eurotiomycetidae</taxon>
        <taxon>Eurotiales</taxon>
        <taxon>Aspergillaceae</taxon>
        <taxon>Aspergillus</taxon>
        <taxon>Aspergillus subgen. Circumdati</taxon>
    </lineage>
</organism>
<feature type="transmembrane region" description="Helical" evidence="11">
    <location>
        <begin position="87"/>
        <end position="108"/>
    </location>
</feature>
<dbReference type="CDD" id="cd03249">
    <property type="entry name" value="ABC_MTABC3_MDL1_MDL2"/>
    <property type="match status" value="1"/>
</dbReference>
<dbReference type="CDD" id="cd18578">
    <property type="entry name" value="ABC_6TM_Pgp_ABCB1_D2_like"/>
    <property type="match status" value="1"/>
</dbReference>
<feature type="domain" description="ABC transporter" evidence="12">
    <location>
        <begin position="877"/>
        <end position="1152"/>
    </location>
</feature>
<dbReference type="Pfam" id="PF00005">
    <property type="entry name" value="ABC_tran"/>
    <property type="match status" value="2"/>
</dbReference>
<dbReference type="InterPro" id="IPR017871">
    <property type="entry name" value="ABC_transporter-like_CS"/>
</dbReference>
<keyword evidence="9 11" id="KW-0472">Membrane</keyword>
<evidence type="ECO:0000256" key="4">
    <source>
        <dbReference type="ARBA" id="ARBA00022692"/>
    </source>
</evidence>
<dbReference type="InterPro" id="IPR027417">
    <property type="entry name" value="P-loop_NTPase"/>
</dbReference>
<gene>
    <name evidence="14" type="ORF">Aory05_001311400</name>
</gene>
<dbReference type="Gene3D" id="1.20.1560.10">
    <property type="entry name" value="ABC transporter type 1, transmembrane domain"/>
    <property type="match status" value="1"/>
</dbReference>
<feature type="domain" description="ABC transmembrane type-1" evidence="13">
    <location>
        <begin position="42"/>
        <end position="221"/>
    </location>
</feature>
<keyword evidence="4 11" id="KW-0812">Transmembrane</keyword>
<dbReference type="PANTHER" id="PTHR43394">
    <property type="entry name" value="ATP-DEPENDENT PERMEASE MDL1, MITOCHONDRIAL"/>
    <property type="match status" value="1"/>
</dbReference>
<evidence type="ECO:0000256" key="7">
    <source>
        <dbReference type="ARBA" id="ARBA00022840"/>
    </source>
</evidence>
<name>A0ABQ6LE40_ASPOZ</name>
<evidence type="ECO:0000256" key="9">
    <source>
        <dbReference type="ARBA" id="ARBA00023136"/>
    </source>
</evidence>
<evidence type="ECO:0000259" key="12">
    <source>
        <dbReference type="PROSITE" id="PS50893"/>
    </source>
</evidence>
<dbReference type="PROSITE" id="PS50893">
    <property type="entry name" value="ABC_TRANSPORTER_2"/>
    <property type="match status" value="2"/>
</dbReference>
<comment type="caution">
    <text evidence="14">The sequence shown here is derived from an EMBL/GenBank/DDBJ whole genome shotgun (WGS) entry which is preliminary data.</text>
</comment>
<comment type="similarity">
    <text evidence="2">Belongs to the ABC transporter superfamily. ABCB family. Multidrug resistance exporter (TC 3.A.1.201) subfamily.</text>
</comment>
<sequence length="1160" mass="125163">MLRYATALDRLTMAVATVAAAVAGAALSTVPVSLAPHTSTGGEVTTRITDDTNLILDTLSHKASILLAGLFGFVAALIIALSRNWRLALVLMAMPIGMIATMGTLGAYMRRMQQRSESHYIKAADFAEDVLSCARSVIADGAQGRLVKRYEEMLMPALGADLRSKATMAMMIALTMTIILWGYGLAVGDCTLSDIVTVLLTSTMAGVLLGQSAPFAASVIQAKAVSTRIYATLDHVSPLDPSADSGMILPSFAGDIEFQDVRFAYPSRQSEPVMDGFNLLIKAGTSMAIVGSSGAGKSTLLALIQRWYDPLQGNVMLGGHNVRQLNLRWMRSKVGLVEQEPLLFDTSIHDNIVYGLGAEADQVYEAAKLANIHDFILSLPGGYSTRVGQAGGLLSGGQRQRIAIARAVISDPPVLLLDEATAALDTKSEKAVHEALQRVSKNRTTVIIAHRLSTIQSADRIALMEHGKVIEQGTHDELIFRGLKYANFIRAQEFTRASLPLRSRQDDERNEQEFAQKPEDTASVTVSIDCSAKSSRWALVKFVWHLNTPERRFILIGILASAFAGAGYPIQAILFGNAVVSIVSPDLATDGHDPKFWALMYVALGICQFIFYTIQGICFALTSSRLAYRTRTKAFTSLINQDMSFFNQVENSSGTLTAFLATEASRLTGVSGTTFGAILNSVMTLVAAIAVACSFGWKLGLVAASTIPILLTCGFLRFWIISWTESHAARATDAAGAACEAVSAVTTVTSLGIQDTIVDRYCEKLQAEQPQTLRFNIVSSIMYAASQSLVFWVTSLLFWYGSVKLVASGEYSVQQFFICFTAIVWSSQAAGMVFSYAPDIAGAGSAAAQLVGLLFTPTTIDVGLQHGEVPGQTSTGVMLSSVEFEYPSPHGPCTVLQNINLTAKHGQLTAIVGTSGSGKSTILDLIERFYDPTRGTILVGGKDVREYKLANLRRTMSYVGQGGWIVGGTIRDCLLSDEENVSEDEVIGACKSANIYDFIVSGLAFIVIDYITASSSFLFRSPFQTGLTLRWVAKEVGFLEARNRELPLPGHCSGNLGFCMSSLSPTSLISPACVSPFAAYMNANSTRNDTKVRMLSHKMRTLPFKRFQRYLQCDEAESFSGVLPAANGFAIPEEHTTANMVEVASQEDKGRKPTSEEVLL</sequence>
<dbReference type="PROSITE" id="PS00211">
    <property type="entry name" value="ABC_TRANSPORTER_1"/>
    <property type="match status" value="1"/>
</dbReference>
<protein>
    <submittedName>
        <fullName evidence="14">Unnamed protein product</fullName>
    </submittedName>
</protein>
<keyword evidence="5" id="KW-0677">Repeat</keyword>
<dbReference type="InterPro" id="IPR036640">
    <property type="entry name" value="ABC1_TM_sf"/>
</dbReference>
<dbReference type="SMART" id="SM00382">
    <property type="entry name" value="AAA"/>
    <property type="match status" value="2"/>
</dbReference>
<evidence type="ECO:0000256" key="5">
    <source>
        <dbReference type="ARBA" id="ARBA00022737"/>
    </source>
</evidence>
<accession>A0ABQ6LE40</accession>
<evidence type="ECO:0000259" key="13">
    <source>
        <dbReference type="PROSITE" id="PS50929"/>
    </source>
</evidence>
<dbReference type="InterPro" id="IPR011527">
    <property type="entry name" value="ABC1_TM_dom"/>
</dbReference>